<keyword evidence="3" id="KW-1185">Reference proteome</keyword>
<dbReference type="Proteomes" id="UP000371423">
    <property type="component" value="Unassembled WGS sequence"/>
</dbReference>
<accession>A0A5P0ZUI9</accession>
<sequence length="163" mass="18478">MKNPFDKYTVNYDACITKFEIKLLEGEIYTSDNDNSKIKINLKVDTYIPMGTNIIQSLDFNLYAMNNRSDTPSPDGFERIKPAAGIKANVNELINSDNPKLQSNNGVFQLDYTFELKSPFIGTNFNLLGVNIVINRESLKDGEMSRENLFSTVIPAYYLQQGK</sequence>
<organism evidence="2 3">
    <name type="scientific">Companilactobacillus halodurans</name>
    <dbReference type="NCBI Taxonomy" id="2584183"/>
    <lineage>
        <taxon>Bacteria</taxon>
        <taxon>Bacillati</taxon>
        <taxon>Bacillota</taxon>
        <taxon>Bacilli</taxon>
        <taxon>Lactobacillales</taxon>
        <taxon>Lactobacillaceae</taxon>
        <taxon>Companilactobacillus</taxon>
    </lineage>
</organism>
<evidence type="ECO:0000313" key="1">
    <source>
        <dbReference type="EMBL" id="MQS75671.1"/>
    </source>
</evidence>
<dbReference type="AlphaFoldDB" id="A0A5P0ZUI9"/>
<protein>
    <submittedName>
        <fullName evidence="2">Uncharacterized protein</fullName>
    </submittedName>
</protein>
<dbReference type="EMBL" id="VDFP01000006">
    <property type="protein sequence ID" value="MQS75671.1"/>
    <property type="molecule type" value="Genomic_DNA"/>
</dbReference>
<dbReference type="OrthoDB" id="2293097at2"/>
<evidence type="ECO:0000313" key="3">
    <source>
        <dbReference type="Proteomes" id="UP000371423"/>
    </source>
</evidence>
<reference evidence="3 4" key="1">
    <citation type="journal article" date="2019" name="Syst. Appl. Microbiol.">
        <title>Polyphasic characterization of two novel Lactobacillus spp. isolated from blown salami packages: Description of Lactobacillus halodurans sp. nov. and Lactobacillus salsicarnum sp. nov.</title>
        <authorList>
            <person name="Schuster J.A."/>
            <person name="Klingl A."/>
            <person name="Vogel R.F."/>
            <person name="Ehrmann M.A."/>
        </authorList>
    </citation>
    <scope>NUCLEOTIDE SEQUENCE [LARGE SCALE GENOMIC DNA]</scope>
    <source>
        <strain evidence="2 3">TMW 1.1920</strain>
        <strain evidence="1 4">TMW 1.2172</strain>
    </source>
</reference>
<evidence type="ECO:0000313" key="2">
    <source>
        <dbReference type="EMBL" id="MQS96384.1"/>
    </source>
</evidence>
<comment type="caution">
    <text evidence="2">The sequence shown here is derived from an EMBL/GenBank/DDBJ whole genome shotgun (WGS) entry which is preliminary data.</text>
</comment>
<dbReference type="EMBL" id="VDFO01000001">
    <property type="protein sequence ID" value="MQS96384.1"/>
    <property type="molecule type" value="Genomic_DNA"/>
</dbReference>
<dbReference type="RefSeq" id="WP_153385068.1">
    <property type="nucleotide sequence ID" value="NZ_VDFO01000001.1"/>
</dbReference>
<proteinExistence type="predicted"/>
<name>A0A5P0ZUI9_9LACO</name>
<gene>
    <name evidence="2" type="ORF">FHL05_00555</name>
    <name evidence="1" type="ORF">FHL06_04615</name>
</gene>
<dbReference type="Proteomes" id="UP000414364">
    <property type="component" value="Unassembled WGS sequence"/>
</dbReference>
<evidence type="ECO:0000313" key="4">
    <source>
        <dbReference type="Proteomes" id="UP000414364"/>
    </source>
</evidence>